<accession>A0ABT6RJX0</accession>
<reference evidence="2 3" key="1">
    <citation type="submission" date="2023-05" db="EMBL/GenBank/DDBJ databases">
        <title>Draft genome sequence of Streptomyces sp. B-S-A8 isolated from a cave soil in Thailand.</title>
        <authorList>
            <person name="Chamroensaksri N."/>
            <person name="Muangham S."/>
        </authorList>
    </citation>
    <scope>NUCLEOTIDE SEQUENCE [LARGE SCALE GENOMIC DNA]</scope>
    <source>
        <strain evidence="2 3">B-S-A8</strain>
    </source>
</reference>
<dbReference type="InterPro" id="IPR005025">
    <property type="entry name" value="FMN_Rdtase-like_dom"/>
</dbReference>
<name>A0ABT6RJX0_9ACTN</name>
<organism evidence="2 3">
    <name type="scientific">Streptomyces solicavernae</name>
    <dbReference type="NCBI Taxonomy" id="3043614"/>
    <lineage>
        <taxon>Bacteria</taxon>
        <taxon>Bacillati</taxon>
        <taxon>Actinomycetota</taxon>
        <taxon>Actinomycetes</taxon>
        <taxon>Kitasatosporales</taxon>
        <taxon>Streptomycetaceae</taxon>
        <taxon>Streptomyces</taxon>
    </lineage>
</organism>
<dbReference type="SUPFAM" id="SSF52218">
    <property type="entry name" value="Flavoproteins"/>
    <property type="match status" value="1"/>
</dbReference>
<proteinExistence type="predicted"/>
<dbReference type="Gene3D" id="3.40.50.360">
    <property type="match status" value="1"/>
</dbReference>
<evidence type="ECO:0000313" key="2">
    <source>
        <dbReference type="EMBL" id="MDI3384722.1"/>
    </source>
</evidence>
<dbReference type="Proteomes" id="UP001224661">
    <property type="component" value="Unassembled WGS sequence"/>
</dbReference>
<dbReference type="EMBL" id="JASCIR010000001">
    <property type="protein sequence ID" value="MDI3384722.1"/>
    <property type="molecule type" value="Genomic_DNA"/>
</dbReference>
<keyword evidence="2" id="KW-0560">Oxidoreductase</keyword>
<dbReference type="RefSeq" id="WP_282509243.1">
    <property type="nucleotide sequence ID" value="NZ_JASCIR010000001.1"/>
</dbReference>
<gene>
    <name evidence="2" type="ORF">QIS99_00580</name>
</gene>
<dbReference type="PANTHER" id="PTHR30543">
    <property type="entry name" value="CHROMATE REDUCTASE"/>
    <property type="match status" value="1"/>
</dbReference>
<dbReference type="InterPro" id="IPR050712">
    <property type="entry name" value="NAD(P)H-dep_reductase"/>
</dbReference>
<protein>
    <submittedName>
        <fullName evidence="2">NAD(P)H-dependent oxidoreductase</fullName>
        <ecNumber evidence="2">1.-.-.-</ecNumber>
    </submittedName>
</protein>
<dbReference type="Pfam" id="PF03358">
    <property type="entry name" value="FMN_red"/>
    <property type="match status" value="1"/>
</dbReference>
<comment type="caution">
    <text evidence="2">The sequence shown here is derived from an EMBL/GenBank/DDBJ whole genome shotgun (WGS) entry which is preliminary data.</text>
</comment>
<evidence type="ECO:0000313" key="3">
    <source>
        <dbReference type="Proteomes" id="UP001224661"/>
    </source>
</evidence>
<evidence type="ECO:0000259" key="1">
    <source>
        <dbReference type="Pfam" id="PF03358"/>
    </source>
</evidence>
<dbReference type="GO" id="GO:0016491">
    <property type="term" value="F:oxidoreductase activity"/>
    <property type="evidence" value="ECO:0007669"/>
    <property type="project" value="UniProtKB-KW"/>
</dbReference>
<sequence>MTMREQQLAVAVIVGSTREGRVGDSVAEWFLERAAQRDDLKLDVVDLVDYTDLPARYPSAPTEATLRFARHVDRADAFVVVTPEYNRSFPSALKQAIDFAYDEWHGKPVGFVSYGYESLGLYAVEQLRCVFTELHAMSLRDGVGLNLVEELPPGPENRPSRAVTAMLDQLVWWGNALREARAAHPYPS</sequence>
<feature type="domain" description="NADPH-dependent FMN reductase-like" evidence="1">
    <location>
        <begin position="10"/>
        <end position="142"/>
    </location>
</feature>
<dbReference type="EC" id="1.-.-.-" evidence="2"/>
<dbReference type="PANTHER" id="PTHR30543:SF21">
    <property type="entry name" value="NAD(P)H-DEPENDENT FMN REDUCTASE LOT6"/>
    <property type="match status" value="1"/>
</dbReference>
<keyword evidence="3" id="KW-1185">Reference proteome</keyword>
<dbReference type="InterPro" id="IPR029039">
    <property type="entry name" value="Flavoprotein-like_sf"/>
</dbReference>